<dbReference type="AlphaFoldDB" id="A0A0F9VC71"/>
<proteinExistence type="predicted"/>
<organism evidence="1">
    <name type="scientific">marine sediment metagenome</name>
    <dbReference type="NCBI Taxonomy" id="412755"/>
    <lineage>
        <taxon>unclassified sequences</taxon>
        <taxon>metagenomes</taxon>
        <taxon>ecological metagenomes</taxon>
    </lineage>
</organism>
<reference evidence="1" key="1">
    <citation type="journal article" date="2015" name="Nature">
        <title>Complex archaea that bridge the gap between prokaryotes and eukaryotes.</title>
        <authorList>
            <person name="Spang A."/>
            <person name="Saw J.H."/>
            <person name="Jorgensen S.L."/>
            <person name="Zaremba-Niedzwiedzka K."/>
            <person name="Martijn J."/>
            <person name="Lind A.E."/>
            <person name="van Eijk R."/>
            <person name="Schleper C."/>
            <person name="Guy L."/>
            <person name="Ettema T.J."/>
        </authorList>
    </citation>
    <scope>NUCLEOTIDE SEQUENCE</scope>
</reference>
<comment type="caution">
    <text evidence="1">The sequence shown here is derived from an EMBL/GenBank/DDBJ whole genome shotgun (WGS) entry which is preliminary data.</text>
</comment>
<accession>A0A0F9VC71</accession>
<dbReference type="EMBL" id="LAZR01000388">
    <property type="protein sequence ID" value="KKN71166.1"/>
    <property type="molecule type" value="Genomic_DNA"/>
</dbReference>
<sequence length="137" mass="14571">MAEVGRTKHRGGIVDADLVLRDGTSDLTADELTQAFTMNNGNPTQHIMALYVLVPQVTGSTTLKVTVRCTTTGRKIEVTHTDNFDSATAYPFLACIPLPPTQGTAWNYDLNVGGGSEDFGAVEVYLGLVDNAVVPTA</sequence>
<evidence type="ECO:0000313" key="1">
    <source>
        <dbReference type="EMBL" id="KKN71166.1"/>
    </source>
</evidence>
<name>A0A0F9VC71_9ZZZZ</name>
<protein>
    <submittedName>
        <fullName evidence="1">Uncharacterized protein</fullName>
    </submittedName>
</protein>
<gene>
    <name evidence="1" type="ORF">LCGC14_0423290</name>
</gene>